<dbReference type="Proteomes" id="UP000033556">
    <property type="component" value="Unassembled WGS sequence"/>
</dbReference>
<proteinExistence type="predicted"/>
<gene>
    <name evidence="2" type="ORF">APHACPA_0072</name>
</gene>
<sequence length="38" mass="4183">MWISTSLPGKIENSDEAISYQNPEIATQPTAARNDGYL</sequence>
<reference evidence="2 3" key="1">
    <citation type="submission" date="2015-01" db="EMBL/GenBank/DDBJ databases">
        <title>Genome Sequencing of Rickettsiales.</title>
        <authorList>
            <person name="Daugherty S.C."/>
            <person name="Su Q."/>
            <person name="Abolude K."/>
            <person name="Beier-Sexton M."/>
            <person name="Carlyon J.A."/>
            <person name="Carter R."/>
            <person name="Day N.P."/>
            <person name="Dumler S.J."/>
            <person name="Dyachenko V."/>
            <person name="Godinez A."/>
            <person name="Kurtti T.J."/>
            <person name="Lichay M."/>
            <person name="Mullins K.E."/>
            <person name="Ott S."/>
            <person name="Pappas-Brown V."/>
            <person name="Paris D.H."/>
            <person name="Patel P."/>
            <person name="Richards A.L."/>
            <person name="Sadzewicz L."/>
            <person name="Sears K."/>
            <person name="Seidman D."/>
            <person name="Sengamalay N."/>
            <person name="Stenos J."/>
            <person name="Tallon L.J."/>
            <person name="Vincent G."/>
            <person name="Fraser C.M."/>
            <person name="Munderloh U."/>
            <person name="Dunning-Hotopp J.C."/>
        </authorList>
    </citation>
    <scope>NUCLEOTIDE SEQUENCE [LARGE SCALE GENOMIC DNA]</scope>
    <source>
        <strain evidence="2 3">Ac/Pa</strain>
    </source>
</reference>
<evidence type="ECO:0000313" key="2">
    <source>
        <dbReference type="EMBL" id="KJV61072.1"/>
    </source>
</evidence>
<evidence type="ECO:0000256" key="1">
    <source>
        <dbReference type="SAM" id="MobiDB-lite"/>
    </source>
</evidence>
<accession>A0A0F3N076</accession>
<organism evidence="2 3">
    <name type="scientific">Rickettsia amblyommatis str. Ac/Pa</name>
    <dbReference type="NCBI Taxonomy" id="1359164"/>
    <lineage>
        <taxon>Bacteria</taxon>
        <taxon>Pseudomonadati</taxon>
        <taxon>Pseudomonadota</taxon>
        <taxon>Alphaproteobacteria</taxon>
        <taxon>Rickettsiales</taxon>
        <taxon>Rickettsiaceae</taxon>
        <taxon>Rickettsieae</taxon>
        <taxon>Rickettsia</taxon>
        <taxon>spotted fever group</taxon>
    </lineage>
</organism>
<dbReference type="EMBL" id="LANR01000001">
    <property type="protein sequence ID" value="KJV61072.1"/>
    <property type="molecule type" value="Genomic_DNA"/>
</dbReference>
<dbReference type="AlphaFoldDB" id="A0A0F3N076"/>
<name>A0A0F3N076_RICAM</name>
<feature type="region of interest" description="Disordered" evidence="1">
    <location>
        <begin position="13"/>
        <end position="38"/>
    </location>
</feature>
<keyword evidence="3" id="KW-1185">Reference proteome</keyword>
<comment type="caution">
    <text evidence="2">The sequence shown here is derived from an EMBL/GenBank/DDBJ whole genome shotgun (WGS) entry which is preliminary data.</text>
</comment>
<feature type="compositionally biased region" description="Polar residues" evidence="1">
    <location>
        <begin position="19"/>
        <end position="31"/>
    </location>
</feature>
<protein>
    <submittedName>
        <fullName evidence="2">Uncharacterized protein</fullName>
    </submittedName>
</protein>
<evidence type="ECO:0000313" key="3">
    <source>
        <dbReference type="Proteomes" id="UP000033556"/>
    </source>
</evidence>